<keyword evidence="1" id="KW-0732">Signal</keyword>
<organism evidence="2 3">
    <name type="scientific">Luteimonas salinisoli</name>
    <dbReference type="NCBI Taxonomy" id="2752307"/>
    <lineage>
        <taxon>Bacteria</taxon>
        <taxon>Pseudomonadati</taxon>
        <taxon>Pseudomonadota</taxon>
        <taxon>Gammaproteobacteria</taxon>
        <taxon>Lysobacterales</taxon>
        <taxon>Lysobacteraceae</taxon>
        <taxon>Luteimonas</taxon>
    </lineage>
</organism>
<dbReference type="RefSeq" id="WP_180677380.1">
    <property type="nucleotide sequence ID" value="NZ_JACCKA010000029.1"/>
</dbReference>
<name>A0A853JAC6_9GAMM</name>
<protein>
    <submittedName>
        <fullName evidence="2">Uncharacterized protein</fullName>
    </submittedName>
</protein>
<feature type="chain" id="PRO_5032709962" evidence="1">
    <location>
        <begin position="21"/>
        <end position="772"/>
    </location>
</feature>
<gene>
    <name evidence="2" type="ORF">H0E84_04230</name>
</gene>
<proteinExistence type="predicted"/>
<evidence type="ECO:0000256" key="1">
    <source>
        <dbReference type="SAM" id="SignalP"/>
    </source>
</evidence>
<dbReference type="Proteomes" id="UP000578091">
    <property type="component" value="Unassembled WGS sequence"/>
</dbReference>
<dbReference type="EMBL" id="JACCKA010000029">
    <property type="protein sequence ID" value="NZA25580.1"/>
    <property type="molecule type" value="Genomic_DNA"/>
</dbReference>
<dbReference type="AlphaFoldDB" id="A0A853JAC6"/>
<evidence type="ECO:0000313" key="3">
    <source>
        <dbReference type="Proteomes" id="UP000578091"/>
    </source>
</evidence>
<sequence>MKSTAITALFLSLFFPLASAADAGEYLQFSPRSSEERAYQLYTHGIISAEGRAGRQTLEQEARMMLRYRVLERTPHLRLNLQPEYLSMDVGRTGFSSAAEAEGRIGDLQSLLSGGFEVEMDTATGDVLDFRLGNDAAWRRLTESDSAAEMLLQQLRNQMTQPGQPGLGVRVPLRERAELTVPGAEGTPDLRLRVERVTQDEVHLALRGGDDEARMAGFMVLEREGGWLRRLGAVVDVPFEASGVRGTLRQRVAMAPADWRGALPMASSLYGEDQQFRPMSWFPEEAQAASKRATRDEVFPSAVGEFLFEGHGIPARLDAETYAIELRLGHRLREPLALGRLRFAEVELRDADGDVVDIAVHVGRPWEFRPWDHAHVRSTALVLPLQWGVESELARVAEIRALAHYQPSTLREVEIALDPDRSVRTDDGDAWVTATPLAQDGVFEFRFGGNADHRILWAFAPELGARGRLVSDPDAELPDWLEPEDMQFLGRMRNDGAMPALQVQLDEVPERLRFYAYEVADAPVWTQPVRFLTPRRRHADLDLPPMAQLGLRPEEHRADARPDDGSPVAVATAELQPSGEAQHRLELTLSDVQAALCTLSVENGAQLQGTPLEWQPEREDASRRFLRPQHLPVAERWRLRTADGVRSHFYDLEVVTRLQCAGEGRWREADYALGGRPWLIDLPALLGEAPDPAMPARDLLGRYRFLDETGEALSLQPAEAYAMPSLDEASLGDYLLQGRYLRIAGVPARVEALEAAGEAVDRRWTTRFPPLP</sequence>
<evidence type="ECO:0000313" key="2">
    <source>
        <dbReference type="EMBL" id="NZA25580.1"/>
    </source>
</evidence>
<comment type="caution">
    <text evidence="2">The sequence shown here is derived from an EMBL/GenBank/DDBJ whole genome shotgun (WGS) entry which is preliminary data.</text>
</comment>
<feature type="signal peptide" evidence="1">
    <location>
        <begin position="1"/>
        <end position="20"/>
    </location>
</feature>
<keyword evidence="3" id="KW-1185">Reference proteome</keyword>
<accession>A0A853JAC6</accession>
<reference evidence="2 3" key="1">
    <citation type="submission" date="2020-07" db="EMBL/GenBank/DDBJ databases">
        <title>Luteimonas sp. SJ-92.</title>
        <authorList>
            <person name="Huang X.-X."/>
            <person name="Xu L."/>
            <person name="Sun J.-Q."/>
        </authorList>
    </citation>
    <scope>NUCLEOTIDE SEQUENCE [LARGE SCALE GENOMIC DNA]</scope>
    <source>
        <strain evidence="2 3">SJ-92</strain>
    </source>
</reference>